<evidence type="ECO:0000313" key="1">
    <source>
        <dbReference type="EMBL" id="EDS01788.1"/>
    </source>
</evidence>
<dbReference type="EMBL" id="ABCA03000031">
    <property type="protein sequence ID" value="EDS01788.1"/>
    <property type="molecule type" value="Genomic_DNA"/>
</dbReference>
<gene>
    <name evidence="1" type="ORF">EUBSIR_00329</name>
</gene>
<accession>B0MKK7</accession>
<proteinExistence type="predicted"/>
<sequence length="44" mass="4941">MCLDGTLKSCYNINKEGNDRRSLPVRAKITAHSLRQGAVISFYL</sequence>
<keyword evidence="2" id="KW-1185">Reference proteome</keyword>
<organism evidence="1 2">
    <name type="scientific">[Eubacterium] siraeum DSM 15702</name>
    <dbReference type="NCBI Taxonomy" id="428128"/>
    <lineage>
        <taxon>Bacteria</taxon>
        <taxon>Bacillati</taxon>
        <taxon>Bacillota</taxon>
        <taxon>Clostridia</taxon>
        <taxon>Eubacteriales</taxon>
        <taxon>Oscillospiraceae</taxon>
        <taxon>Oscillospiraceae incertae sedis</taxon>
    </lineage>
</organism>
<reference evidence="1" key="2">
    <citation type="submission" date="2014-06" db="EMBL/GenBank/DDBJ databases">
        <title>Draft genome sequence of Eubacterium siraeum (DSM 15702).</title>
        <authorList>
            <person name="Sudarsanam P."/>
            <person name="Ley R."/>
            <person name="Guruge J."/>
            <person name="Turnbaugh P.J."/>
            <person name="Mahowald M."/>
            <person name="Liep D."/>
            <person name="Gordon J."/>
        </authorList>
    </citation>
    <scope>NUCLEOTIDE SEQUENCE</scope>
    <source>
        <strain evidence="1">DSM 15702</strain>
    </source>
</reference>
<name>B0MKK7_9FIRM</name>
<reference evidence="1" key="1">
    <citation type="submission" date="2007-10" db="EMBL/GenBank/DDBJ databases">
        <authorList>
            <person name="Fulton L."/>
            <person name="Clifton S."/>
            <person name="Fulton B."/>
            <person name="Xu J."/>
            <person name="Minx P."/>
            <person name="Pepin K.H."/>
            <person name="Johnson M."/>
            <person name="Thiruvilangam P."/>
            <person name="Bhonagiri V."/>
            <person name="Nash W.E."/>
            <person name="Mardis E.R."/>
            <person name="Wilson R.K."/>
        </authorList>
    </citation>
    <scope>NUCLEOTIDE SEQUENCE [LARGE SCALE GENOMIC DNA]</scope>
    <source>
        <strain evidence="1">DSM 15702</strain>
    </source>
</reference>
<protein>
    <submittedName>
        <fullName evidence="1">Uncharacterized protein</fullName>
    </submittedName>
</protein>
<dbReference type="Proteomes" id="UP000005326">
    <property type="component" value="Unassembled WGS sequence"/>
</dbReference>
<evidence type="ECO:0000313" key="2">
    <source>
        <dbReference type="Proteomes" id="UP000005326"/>
    </source>
</evidence>
<comment type="caution">
    <text evidence="1">The sequence shown here is derived from an EMBL/GenBank/DDBJ whole genome shotgun (WGS) entry which is preliminary data.</text>
</comment>
<dbReference type="AlphaFoldDB" id="B0MKK7"/>